<comment type="cofactor">
    <cofactor evidence="1">
        <name>NAD(+)</name>
        <dbReference type="ChEBI" id="CHEBI:57540"/>
    </cofactor>
</comment>
<protein>
    <submittedName>
        <fullName evidence="7">dTDP-glucose 4,6-dehydratase</fullName>
    </submittedName>
</protein>
<dbReference type="SUPFAM" id="SSF51735">
    <property type="entry name" value="NAD(P)-binding Rossmann-fold domains"/>
    <property type="match status" value="1"/>
</dbReference>
<organism evidence="7 8">
    <name type="scientific">Bifidobacterium mongoliense</name>
    <dbReference type="NCBI Taxonomy" id="518643"/>
    <lineage>
        <taxon>Bacteria</taxon>
        <taxon>Bacillati</taxon>
        <taxon>Actinomycetota</taxon>
        <taxon>Actinomycetes</taxon>
        <taxon>Bifidobacteriales</taxon>
        <taxon>Bifidobacteriaceae</taxon>
        <taxon>Bifidobacterium</taxon>
    </lineage>
</organism>
<reference evidence="7 8" key="1">
    <citation type="submission" date="2018-07" db="EMBL/GenBank/DDBJ databases">
        <title>The role of parmesan cheese in vectoring bovine microbiota.</title>
        <authorList>
            <person name="Lugli G.A."/>
            <person name="Milani C."/>
        </authorList>
    </citation>
    <scope>NUCLEOTIDE SEQUENCE [LARGE SCALE GENOMIC DNA]</scope>
    <source>
        <strain evidence="7 8">BMONG18</strain>
    </source>
</reference>
<evidence type="ECO:0000313" key="8">
    <source>
        <dbReference type="Proteomes" id="UP000285266"/>
    </source>
</evidence>
<dbReference type="AlphaFoldDB" id="A0A423UFZ1"/>
<keyword evidence="5" id="KW-1133">Transmembrane helix</keyword>
<dbReference type="GO" id="GO:0005737">
    <property type="term" value="C:cytoplasm"/>
    <property type="evidence" value="ECO:0007669"/>
    <property type="project" value="TreeGrafter"/>
</dbReference>
<keyword evidence="2" id="KW-0210">Decarboxylase</keyword>
<evidence type="ECO:0000256" key="1">
    <source>
        <dbReference type="ARBA" id="ARBA00001911"/>
    </source>
</evidence>
<evidence type="ECO:0000256" key="4">
    <source>
        <dbReference type="ARBA" id="ARBA00023239"/>
    </source>
</evidence>
<feature type="domain" description="NAD-dependent epimerase/dehydratase" evidence="6">
    <location>
        <begin position="37"/>
        <end position="285"/>
    </location>
</feature>
<keyword evidence="5" id="KW-0472">Membrane</keyword>
<dbReference type="InterPro" id="IPR044516">
    <property type="entry name" value="UXS-like"/>
</dbReference>
<comment type="caution">
    <text evidence="7">The sequence shown here is derived from an EMBL/GenBank/DDBJ whole genome shotgun (WGS) entry which is preliminary data.</text>
</comment>
<proteinExistence type="predicted"/>
<keyword evidence="3" id="KW-0520">NAD</keyword>
<keyword evidence="4" id="KW-0456">Lyase</keyword>
<accession>A0A423UFZ1</accession>
<dbReference type="Proteomes" id="UP000285266">
    <property type="component" value="Unassembled WGS sequence"/>
</dbReference>
<name>A0A423UFZ1_9BIFI</name>
<dbReference type="InterPro" id="IPR001509">
    <property type="entry name" value="Epimerase_deHydtase"/>
</dbReference>
<evidence type="ECO:0000259" key="6">
    <source>
        <dbReference type="Pfam" id="PF01370"/>
    </source>
</evidence>
<dbReference type="EMBL" id="QRAJ01000001">
    <property type="protein sequence ID" value="ROT87593.1"/>
    <property type="molecule type" value="Genomic_DNA"/>
</dbReference>
<dbReference type="GO" id="GO:0048040">
    <property type="term" value="F:UDP-glucuronate decarboxylase activity"/>
    <property type="evidence" value="ECO:0007669"/>
    <property type="project" value="TreeGrafter"/>
</dbReference>
<dbReference type="Gene3D" id="3.40.50.720">
    <property type="entry name" value="NAD(P)-binding Rossmann-like Domain"/>
    <property type="match status" value="1"/>
</dbReference>
<dbReference type="GO" id="GO:0070403">
    <property type="term" value="F:NAD+ binding"/>
    <property type="evidence" value="ECO:0007669"/>
    <property type="project" value="InterPro"/>
</dbReference>
<dbReference type="InterPro" id="IPR036291">
    <property type="entry name" value="NAD(P)-bd_dom_sf"/>
</dbReference>
<evidence type="ECO:0000256" key="5">
    <source>
        <dbReference type="SAM" id="Phobius"/>
    </source>
</evidence>
<dbReference type="PANTHER" id="PTHR43078">
    <property type="entry name" value="UDP-GLUCURONIC ACID DECARBOXYLASE-RELATED"/>
    <property type="match status" value="1"/>
</dbReference>
<evidence type="ECO:0000256" key="3">
    <source>
        <dbReference type="ARBA" id="ARBA00023027"/>
    </source>
</evidence>
<gene>
    <name evidence="7" type="ORF">BMONG18_0133</name>
</gene>
<evidence type="ECO:0000256" key="2">
    <source>
        <dbReference type="ARBA" id="ARBA00022793"/>
    </source>
</evidence>
<dbReference type="Pfam" id="PF01370">
    <property type="entry name" value="Epimerase"/>
    <property type="match status" value="1"/>
</dbReference>
<evidence type="ECO:0000313" key="7">
    <source>
        <dbReference type="EMBL" id="ROT87593.1"/>
    </source>
</evidence>
<keyword evidence="5" id="KW-0812">Transmembrane</keyword>
<dbReference type="GO" id="GO:0042732">
    <property type="term" value="P:D-xylose metabolic process"/>
    <property type="evidence" value="ECO:0007669"/>
    <property type="project" value="InterPro"/>
</dbReference>
<dbReference type="RefSeq" id="WP_123644482.1">
    <property type="nucleotide sequence ID" value="NZ_QRAJ01000001.1"/>
</dbReference>
<feature type="transmembrane region" description="Helical" evidence="5">
    <location>
        <begin position="37"/>
        <end position="56"/>
    </location>
</feature>
<sequence>MNQRVKSMQSGKDLYQEDVEQTAQLAISWRALNHTNVLISGATGLLGTFLIDVLMYRNINQNFDCHILAVGRNETRARSRFCQYWGNPHFTFIQHDINASFNKKDLPETVDFIIHLASNTHPRAYASDPVTTIIDNVVGTNNLLSLGCSHDTSRFVFASSCEIYGENRGNTAYFHEDYCGYINSNTLRAGYPESKRCGEALCQAYHAQHGMGVVIPRFSRCYGPTVLINDSKASSQFFNDGLSGNNIALKSTGNQFYSYTYVSDAVSGLLYVLLQGDDGQEYNIADTSSDIHLRDFAKLVAEQCGVSVVFDNPDNTESAGFSKVTTALQDGSKLHGLGWTPIYSIENGISRTLAILESRRLPK</sequence>
<dbReference type="PANTHER" id="PTHR43078:SF6">
    <property type="entry name" value="UDP-GLUCURONIC ACID DECARBOXYLASE 1"/>
    <property type="match status" value="1"/>
</dbReference>